<evidence type="ECO:0000313" key="2">
    <source>
        <dbReference type="Proteomes" id="UP000485058"/>
    </source>
</evidence>
<dbReference type="AlphaFoldDB" id="A0A699Z9T7"/>
<name>A0A699Z9T7_HAELA</name>
<gene>
    <name evidence="1" type="ORF">HaLaN_12208</name>
</gene>
<proteinExistence type="predicted"/>
<comment type="caution">
    <text evidence="1">The sequence shown here is derived from an EMBL/GenBank/DDBJ whole genome shotgun (WGS) entry which is preliminary data.</text>
</comment>
<reference evidence="1 2" key="1">
    <citation type="submission" date="2020-02" db="EMBL/GenBank/DDBJ databases">
        <title>Draft genome sequence of Haematococcus lacustris strain NIES-144.</title>
        <authorList>
            <person name="Morimoto D."/>
            <person name="Nakagawa S."/>
            <person name="Yoshida T."/>
            <person name="Sawayama S."/>
        </authorList>
    </citation>
    <scope>NUCLEOTIDE SEQUENCE [LARGE SCALE GENOMIC DNA]</scope>
    <source>
        <strain evidence="1 2">NIES-144</strain>
    </source>
</reference>
<dbReference type="EMBL" id="BLLF01000916">
    <property type="protein sequence ID" value="GFH15888.1"/>
    <property type="molecule type" value="Genomic_DNA"/>
</dbReference>
<evidence type="ECO:0000313" key="1">
    <source>
        <dbReference type="EMBL" id="GFH15888.1"/>
    </source>
</evidence>
<sequence>EVDAHHTQRTSTTFIKLIKVNATEIVCTMQVTVLPRTSSGGHKFKVTALMVAPFDSLGFHWSKNTAAQWE</sequence>
<protein>
    <submittedName>
        <fullName evidence="1">Uncharacterized protein</fullName>
    </submittedName>
</protein>
<dbReference type="Proteomes" id="UP000485058">
    <property type="component" value="Unassembled WGS sequence"/>
</dbReference>
<feature type="non-terminal residue" evidence="1">
    <location>
        <position position="1"/>
    </location>
</feature>
<accession>A0A699Z9T7</accession>
<keyword evidence="2" id="KW-1185">Reference proteome</keyword>
<organism evidence="1 2">
    <name type="scientific">Haematococcus lacustris</name>
    <name type="common">Green alga</name>
    <name type="synonym">Haematococcus pluvialis</name>
    <dbReference type="NCBI Taxonomy" id="44745"/>
    <lineage>
        <taxon>Eukaryota</taxon>
        <taxon>Viridiplantae</taxon>
        <taxon>Chlorophyta</taxon>
        <taxon>core chlorophytes</taxon>
        <taxon>Chlorophyceae</taxon>
        <taxon>CS clade</taxon>
        <taxon>Chlamydomonadales</taxon>
        <taxon>Haematococcaceae</taxon>
        <taxon>Haematococcus</taxon>
    </lineage>
</organism>
<feature type="non-terminal residue" evidence="1">
    <location>
        <position position="70"/>
    </location>
</feature>